<dbReference type="GO" id="GO:0050661">
    <property type="term" value="F:NADP binding"/>
    <property type="evidence" value="ECO:0007669"/>
    <property type="project" value="InterPro"/>
</dbReference>
<dbReference type="NCBIfam" id="NF009492">
    <property type="entry name" value="PRK12853.1-3"/>
    <property type="match status" value="1"/>
</dbReference>
<dbReference type="PIRSF" id="PIRSF000110">
    <property type="entry name" value="G6PD"/>
    <property type="match status" value="1"/>
</dbReference>
<dbReference type="Gene3D" id="3.40.50.720">
    <property type="entry name" value="NAD(P)-binding Rossmann-like Domain"/>
    <property type="match status" value="1"/>
</dbReference>
<dbReference type="PANTHER" id="PTHR23429">
    <property type="entry name" value="GLUCOSE-6-PHOSPHATE 1-DEHYDROGENASE G6PD"/>
    <property type="match status" value="1"/>
</dbReference>
<evidence type="ECO:0000259" key="6">
    <source>
        <dbReference type="Pfam" id="PF00479"/>
    </source>
</evidence>
<dbReference type="KEGG" id="mdb:OVN18_12765"/>
<keyword evidence="5" id="KW-0119">Carbohydrate metabolism</keyword>
<evidence type="ECO:0000259" key="7">
    <source>
        <dbReference type="Pfam" id="PF02781"/>
    </source>
</evidence>
<dbReference type="InterPro" id="IPR022675">
    <property type="entry name" value="G6P_DH_C"/>
</dbReference>
<dbReference type="SUPFAM" id="SSF55347">
    <property type="entry name" value="Glyceraldehyde-3-phosphate dehydrogenase-like, C-terminal domain"/>
    <property type="match status" value="1"/>
</dbReference>
<feature type="domain" description="Glucose-6-phosphate dehydrogenase C-terminal" evidence="7">
    <location>
        <begin position="177"/>
        <end position="452"/>
    </location>
</feature>
<dbReference type="InterPro" id="IPR022674">
    <property type="entry name" value="G6P_DH_NAD-bd"/>
</dbReference>
<keyword evidence="2" id="KW-0313">Glucose metabolism</keyword>
<dbReference type="Proteomes" id="UP001164706">
    <property type="component" value="Chromosome"/>
</dbReference>
<evidence type="ECO:0000313" key="9">
    <source>
        <dbReference type="Proteomes" id="UP001164706"/>
    </source>
</evidence>
<dbReference type="PRINTS" id="PR00079">
    <property type="entry name" value="G6PDHDRGNASE"/>
</dbReference>
<protein>
    <submittedName>
        <fullName evidence="8">Glucose-6-phosphate dehydrogenase</fullName>
        <ecNumber evidence="8">1.1.1.49</ecNumber>
    </submittedName>
</protein>
<organism evidence="8 9">
    <name type="scientific">Microcella daejeonensis</name>
    <dbReference type="NCBI Taxonomy" id="2994971"/>
    <lineage>
        <taxon>Bacteria</taxon>
        <taxon>Bacillati</taxon>
        <taxon>Actinomycetota</taxon>
        <taxon>Actinomycetes</taxon>
        <taxon>Micrococcales</taxon>
        <taxon>Microbacteriaceae</taxon>
        <taxon>Microcella</taxon>
    </lineage>
</organism>
<evidence type="ECO:0000256" key="1">
    <source>
        <dbReference type="ARBA" id="ARBA00004937"/>
    </source>
</evidence>
<dbReference type="RefSeq" id="WP_267781141.1">
    <property type="nucleotide sequence ID" value="NZ_CP113089.1"/>
</dbReference>
<evidence type="ECO:0000256" key="5">
    <source>
        <dbReference type="ARBA" id="ARBA00023277"/>
    </source>
</evidence>
<dbReference type="InterPro" id="IPR036291">
    <property type="entry name" value="NAD(P)-bd_dom_sf"/>
</dbReference>
<dbReference type="InterPro" id="IPR001282">
    <property type="entry name" value="G6P_DH"/>
</dbReference>
<name>A0A9E8MKV1_9MICO</name>
<dbReference type="EC" id="1.1.1.49" evidence="8"/>
<keyword evidence="3" id="KW-0521">NADP</keyword>
<comment type="pathway">
    <text evidence="1">Carbohydrate degradation; pentose phosphate pathway; D-ribulose 5-phosphate from D-glucose 6-phosphate (oxidative stage): step 1/3.</text>
</comment>
<keyword evidence="4 8" id="KW-0560">Oxidoreductase</keyword>
<dbReference type="AlphaFoldDB" id="A0A9E8MKV1"/>
<dbReference type="GO" id="GO:0005829">
    <property type="term" value="C:cytosol"/>
    <property type="evidence" value="ECO:0007669"/>
    <property type="project" value="TreeGrafter"/>
</dbReference>
<dbReference type="SUPFAM" id="SSF51735">
    <property type="entry name" value="NAD(P)-binding Rossmann-fold domains"/>
    <property type="match status" value="1"/>
</dbReference>
<proteinExistence type="predicted"/>
<evidence type="ECO:0000256" key="4">
    <source>
        <dbReference type="ARBA" id="ARBA00023002"/>
    </source>
</evidence>
<gene>
    <name evidence="8" type="ORF">OVN18_12765</name>
</gene>
<dbReference type="Pfam" id="PF02781">
    <property type="entry name" value="G6PD_C"/>
    <property type="match status" value="1"/>
</dbReference>
<keyword evidence="9" id="KW-1185">Reference proteome</keyword>
<dbReference type="EMBL" id="CP113089">
    <property type="protein sequence ID" value="WAB81387.1"/>
    <property type="molecule type" value="Genomic_DNA"/>
</dbReference>
<sequence>MPESRTLIVLGATGDLFSRLLLPGLAGLLALDDAPVAELELIGAGSSEHSDEEWRARVAEGLADAPSAVRDRVLGATRYIRTDATDGDALRALVEQASHPAVLYFALPPAITLRAVEALAAVALPEGARLAMEKPFGADREGAERLNALLAELVPADRVFRVDHFLGMSTVANLIGLRFANRILEAVWNRESIARIEIVFDETLALEGRAGYYDAAGALVDMIQSHLLLVHALVAMEPPASLDADDLHAALLEALRATRVAGGDAVAASRRARYTAGRIDGEQVPDYTAEEGVDLDNATETLAEVLLEVRTPRLEGVPVLLRSGKAIGAPASSIRLELEPPRDRPRGLTGHEGPAAISIALTPERLSLELDINGSGDPTDLDRVALEADFSPGRLDAYGEVLAGLLGDDPTFSVAAEIAEECWRIVEPVLAAWRADEVPLDDYPAGSNGPSDWAPMGAA</sequence>
<accession>A0A9E8MKV1</accession>
<evidence type="ECO:0000256" key="2">
    <source>
        <dbReference type="ARBA" id="ARBA00022526"/>
    </source>
</evidence>
<dbReference type="Gene3D" id="3.30.360.10">
    <property type="entry name" value="Dihydrodipicolinate Reductase, domain 2"/>
    <property type="match status" value="1"/>
</dbReference>
<evidence type="ECO:0000256" key="3">
    <source>
        <dbReference type="ARBA" id="ARBA00022857"/>
    </source>
</evidence>
<dbReference type="GO" id="GO:0004345">
    <property type="term" value="F:glucose-6-phosphate dehydrogenase activity"/>
    <property type="evidence" value="ECO:0007669"/>
    <property type="project" value="UniProtKB-EC"/>
</dbReference>
<reference evidence="8" key="1">
    <citation type="submission" date="2022-11" db="EMBL/GenBank/DDBJ databases">
        <title>Description of Microcella daejonensis nov. sp, isolated from riverside soil.</title>
        <authorList>
            <person name="Molina K.M."/>
            <person name="Kim S.B."/>
        </authorList>
    </citation>
    <scope>NUCLEOTIDE SEQUENCE</scope>
    <source>
        <strain evidence="8">MMS21-STM12</strain>
    </source>
</reference>
<evidence type="ECO:0000313" key="8">
    <source>
        <dbReference type="EMBL" id="WAB81387.1"/>
    </source>
</evidence>
<dbReference type="GO" id="GO:0006006">
    <property type="term" value="P:glucose metabolic process"/>
    <property type="evidence" value="ECO:0007669"/>
    <property type="project" value="UniProtKB-KW"/>
</dbReference>
<dbReference type="Pfam" id="PF00479">
    <property type="entry name" value="G6PD_N"/>
    <property type="match status" value="1"/>
</dbReference>
<dbReference type="PANTHER" id="PTHR23429:SF0">
    <property type="entry name" value="GLUCOSE-6-PHOSPHATE 1-DEHYDROGENASE"/>
    <property type="match status" value="1"/>
</dbReference>
<dbReference type="GO" id="GO:0009051">
    <property type="term" value="P:pentose-phosphate shunt, oxidative branch"/>
    <property type="evidence" value="ECO:0007669"/>
    <property type="project" value="TreeGrafter"/>
</dbReference>
<feature type="domain" description="Glucose-6-phosphate dehydrogenase NAD-binding" evidence="6">
    <location>
        <begin position="8"/>
        <end position="173"/>
    </location>
</feature>